<evidence type="ECO:0008006" key="2">
    <source>
        <dbReference type="Google" id="ProtNLM"/>
    </source>
</evidence>
<organism evidence="1">
    <name type="scientific">Burkholderia orbicola (strain AU 1054)</name>
    <dbReference type="NCBI Taxonomy" id="331271"/>
    <lineage>
        <taxon>Bacteria</taxon>
        <taxon>Pseudomonadati</taxon>
        <taxon>Pseudomonadota</taxon>
        <taxon>Betaproteobacteria</taxon>
        <taxon>Burkholderiales</taxon>
        <taxon>Burkholderiaceae</taxon>
        <taxon>Burkholderia</taxon>
        <taxon>Burkholderia cepacia complex</taxon>
        <taxon>Burkholderia orbicola</taxon>
    </lineage>
</organism>
<evidence type="ECO:0000313" key="1">
    <source>
        <dbReference type="EMBL" id="ABF75358.1"/>
    </source>
</evidence>
<proteinExistence type="predicted"/>
<dbReference type="HOGENOM" id="CLU_975471_0_0_4"/>
<dbReference type="AlphaFoldDB" id="A0A0H2XN62"/>
<gene>
    <name evidence="1" type="ordered locus">Bcen_0446</name>
</gene>
<accession>A0A0H2XN62</accession>
<dbReference type="EMBL" id="CP000378">
    <property type="protein sequence ID" value="ABF75358.1"/>
    <property type="molecule type" value="Genomic_DNA"/>
</dbReference>
<protein>
    <recommendedName>
        <fullName evidence="2">HEPN AbiU2-like domain-containing protein</fullName>
    </recommendedName>
</protein>
<reference evidence="1" key="1">
    <citation type="submission" date="2006-05" db="EMBL/GenBank/DDBJ databases">
        <title>Complete sequence of chromosome 1 of Burkholderia cenocepacia AU 1054.</title>
        <authorList>
            <consortium name="US DOE Joint Genome Institute"/>
            <person name="Copeland A."/>
            <person name="Lucas S."/>
            <person name="Lapidus A."/>
            <person name="Barry K."/>
            <person name="Detter J.C."/>
            <person name="Glavina del Rio T."/>
            <person name="Hammon N."/>
            <person name="Israni S."/>
            <person name="Dalin E."/>
            <person name="Tice H."/>
            <person name="Pitluck S."/>
            <person name="Chain P."/>
            <person name="Malfatti S."/>
            <person name="Shin M."/>
            <person name="Vergez L."/>
            <person name="Schmutz J."/>
            <person name="Larimer F."/>
            <person name="Land M."/>
            <person name="Hauser L."/>
            <person name="Kyrpides N."/>
            <person name="Lykidis A."/>
            <person name="LiPuma J.J."/>
            <person name="Konstantinidis K."/>
            <person name="Tiedje J.M."/>
            <person name="Richardson P."/>
        </authorList>
    </citation>
    <scope>NUCLEOTIDE SEQUENCE [LARGE SCALE GENOMIC DNA]</scope>
    <source>
        <strain evidence="1">AU 1054</strain>
    </source>
</reference>
<name>A0A0H2XN62_BURO1</name>
<sequence>MSDDPRLLMELDRTTETEVANRAKRRIRRAPPPDVDDVSKSIHFLRGVGSRASFVLTSFYFLLATEIDGKRPCTVPGYPGEVLQSYLQFVSLNNLALTCRKVFDHGAKGLTGAQFGKQRDETLKGHAEYWAKSSQRPIEDACSALHFLRTFFAKCSKTDAALFREGTTLGRRIGFIKQYADHAAAHLSLDDYEFNHLDLAHVVAALVLVGEIIRSFDAPYQPTDYYDQIDQASLDASVALFPDTPQLRLFQNMKVGSQASMCWQVGEASGIQMMTEQLPYTIGWF</sequence>